<evidence type="ECO:0008006" key="3">
    <source>
        <dbReference type="Google" id="ProtNLM"/>
    </source>
</evidence>
<organism evidence="1 2">
    <name type="scientific">Oedothorax gibbosus</name>
    <dbReference type="NCBI Taxonomy" id="931172"/>
    <lineage>
        <taxon>Eukaryota</taxon>
        <taxon>Metazoa</taxon>
        <taxon>Ecdysozoa</taxon>
        <taxon>Arthropoda</taxon>
        <taxon>Chelicerata</taxon>
        <taxon>Arachnida</taxon>
        <taxon>Araneae</taxon>
        <taxon>Araneomorphae</taxon>
        <taxon>Entelegynae</taxon>
        <taxon>Araneoidea</taxon>
        <taxon>Linyphiidae</taxon>
        <taxon>Erigoninae</taxon>
        <taxon>Oedothorax</taxon>
    </lineage>
</organism>
<dbReference type="Proteomes" id="UP000827092">
    <property type="component" value="Unassembled WGS sequence"/>
</dbReference>
<reference evidence="1 2" key="1">
    <citation type="journal article" date="2022" name="Nat. Ecol. Evol.">
        <title>A masculinizing supergene underlies an exaggerated male reproductive morph in a spider.</title>
        <authorList>
            <person name="Hendrickx F."/>
            <person name="De Corte Z."/>
            <person name="Sonet G."/>
            <person name="Van Belleghem S.M."/>
            <person name="Kostlbacher S."/>
            <person name="Vangestel C."/>
        </authorList>
    </citation>
    <scope>NUCLEOTIDE SEQUENCE [LARGE SCALE GENOMIC DNA]</scope>
    <source>
        <strain evidence="1">W744_W776</strain>
    </source>
</reference>
<dbReference type="PANTHER" id="PTHR33047:SF8">
    <property type="entry name" value="REGULATOR OF RDNA TRANSCRIPTION PROTEIN 15"/>
    <property type="match status" value="1"/>
</dbReference>
<dbReference type="PANTHER" id="PTHR33047">
    <property type="entry name" value="PROTEIN TAR1"/>
    <property type="match status" value="1"/>
</dbReference>
<dbReference type="EMBL" id="JAFNEN010004025">
    <property type="protein sequence ID" value="KAG8171399.1"/>
    <property type="molecule type" value="Genomic_DNA"/>
</dbReference>
<evidence type="ECO:0000313" key="2">
    <source>
        <dbReference type="Proteomes" id="UP000827092"/>
    </source>
</evidence>
<sequence>MIGRADIEGSKSNVAMNAWLPRASYPCGNSSDTSCIKLVKSKGSIALLSQSVFILKIKIKRAFALCSTRGFCPR</sequence>
<protein>
    <recommendedName>
        <fullName evidence="3">Senescence-associated protein</fullName>
    </recommendedName>
</protein>
<proteinExistence type="predicted"/>
<dbReference type="AlphaFoldDB" id="A0AAV6THT4"/>
<keyword evidence="2" id="KW-1185">Reference proteome</keyword>
<comment type="caution">
    <text evidence="1">The sequence shown here is derived from an EMBL/GenBank/DDBJ whole genome shotgun (WGS) entry which is preliminary data.</text>
</comment>
<accession>A0AAV6THT4</accession>
<gene>
    <name evidence="1" type="ORF">JTE90_005154</name>
</gene>
<dbReference type="InterPro" id="IPR052997">
    <property type="entry name" value="RRT15-like"/>
</dbReference>
<name>A0AAV6THT4_9ARAC</name>
<evidence type="ECO:0000313" key="1">
    <source>
        <dbReference type="EMBL" id="KAG8171399.1"/>
    </source>
</evidence>